<evidence type="ECO:0000313" key="4">
    <source>
        <dbReference type="EMBL" id="GGC84530.1"/>
    </source>
</evidence>
<dbReference type="InterPro" id="IPR007394">
    <property type="entry name" value="UPF0122"/>
</dbReference>
<dbReference type="InterPro" id="IPR013324">
    <property type="entry name" value="RNA_pol_sigma_r3/r4-like"/>
</dbReference>
<dbReference type="EMBL" id="BMCJ01000002">
    <property type="protein sequence ID" value="GGC84530.1"/>
    <property type="molecule type" value="Genomic_DNA"/>
</dbReference>
<dbReference type="Proteomes" id="UP000619534">
    <property type="component" value="Unassembled WGS sequence"/>
</dbReference>
<evidence type="ECO:0000256" key="2">
    <source>
        <dbReference type="ARBA" id="ARBA00024764"/>
    </source>
</evidence>
<comment type="function">
    <text evidence="2">Might take part in the signal recognition particle (SRP) pathway. This is inferred from the conservation of its genetic proximity to ftsY/ffh. May be a regulatory protein.</text>
</comment>
<proteinExistence type="inferred from homology"/>
<organism evidence="4 5">
    <name type="scientific">Thalassobacillus devorans</name>
    <dbReference type="NCBI Taxonomy" id="279813"/>
    <lineage>
        <taxon>Bacteria</taxon>
        <taxon>Bacillati</taxon>
        <taxon>Bacillota</taxon>
        <taxon>Bacilli</taxon>
        <taxon>Bacillales</taxon>
        <taxon>Bacillaceae</taxon>
        <taxon>Thalassobacillus</taxon>
    </lineage>
</organism>
<dbReference type="Gene3D" id="1.10.1740.10">
    <property type="match status" value="1"/>
</dbReference>
<dbReference type="InterPro" id="IPR013325">
    <property type="entry name" value="RNA_pol_sigma_r2"/>
</dbReference>
<dbReference type="RefSeq" id="WP_062441973.1">
    <property type="nucleotide sequence ID" value="NZ_BMCJ01000002.1"/>
</dbReference>
<evidence type="ECO:0000313" key="5">
    <source>
        <dbReference type="Proteomes" id="UP000619534"/>
    </source>
</evidence>
<dbReference type="InterPro" id="IPR007627">
    <property type="entry name" value="RNA_pol_sigma70_r2"/>
</dbReference>
<protein>
    <recommendedName>
        <fullName evidence="3">RNA polymerase sigma-70 region 2 domain-containing protein</fullName>
    </recommendedName>
</protein>
<reference evidence="5" key="1">
    <citation type="journal article" date="2019" name="Int. J. Syst. Evol. Microbiol.">
        <title>The Global Catalogue of Microorganisms (GCM) 10K type strain sequencing project: providing services to taxonomists for standard genome sequencing and annotation.</title>
        <authorList>
            <consortium name="The Broad Institute Genomics Platform"/>
            <consortium name="The Broad Institute Genome Sequencing Center for Infectious Disease"/>
            <person name="Wu L."/>
            <person name="Ma J."/>
        </authorList>
    </citation>
    <scope>NUCLEOTIDE SEQUENCE [LARGE SCALE GENOMIC DNA]</scope>
    <source>
        <strain evidence="5">CCM 7282</strain>
    </source>
</reference>
<dbReference type="Pfam" id="PF04297">
    <property type="entry name" value="UPF0122"/>
    <property type="match status" value="1"/>
</dbReference>
<dbReference type="SUPFAM" id="SSF88659">
    <property type="entry name" value="Sigma3 and sigma4 domains of RNA polymerase sigma factors"/>
    <property type="match status" value="1"/>
</dbReference>
<accession>A0ABQ1NTP1</accession>
<comment type="caution">
    <text evidence="4">The sequence shown here is derived from an EMBL/GenBank/DDBJ whole genome shotgun (WGS) entry which is preliminary data.</text>
</comment>
<evidence type="ECO:0000259" key="3">
    <source>
        <dbReference type="Pfam" id="PF04542"/>
    </source>
</evidence>
<evidence type="ECO:0000256" key="1">
    <source>
        <dbReference type="ARBA" id="ARBA00008720"/>
    </source>
</evidence>
<keyword evidence="5" id="KW-1185">Reference proteome</keyword>
<dbReference type="Gene3D" id="1.10.10.10">
    <property type="entry name" value="Winged helix-like DNA-binding domain superfamily/Winged helix DNA-binding domain"/>
    <property type="match status" value="1"/>
</dbReference>
<feature type="domain" description="RNA polymerase sigma-70 region 2" evidence="3">
    <location>
        <begin position="33"/>
        <end position="79"/>
    </location>
</feature>
<comment type="similarity">
    <text evidence="1">Belongs to the UPF0122 family.</text>
</comment>
<dbReference type="InterPro" id="IPR014284">
    <property type="entry name" value="RNA_pol_sigma-70_dom"/>
</dbReference>
<gene>
    <name evidence="4" type="ORF">GCM10007216_14010</name>
</gene>
<dbReference type="Pfam" id="PF04542">
    <property type="entry name" value="Sigma70_r2"/>
    <property type="match status" value="1"/>
</dbReference>
<dbReference type="InterPro" id="IPR036388">
    <property type="entry name" value="WH-like_DNA-bd_sf"/>
</dbReference>
<dbReference type="NCBIfam" id="TIGR02937">
    <property type="entry name" value="sigma70-ECF"/>
    <property type="match status" value="1"/>
</dbReference>
<name>A0ABQ1NTP1_9BACI</name>
<sequence>MSNLLDQPFEEVLKQYDNMIHYHIHKLHINDPEQEFYQEGCITLWEACQTYDPSRGTFRQLANYKIHHRFIDLIRKHSKAAENEKNYVDQHATVEENSTYDYPEDCYFWNAIQKELTEKQWKWMKYYIIEDLSYAEIAKKENTTVDAVKNWGREAKKKLKWLVVIE</sequence>
<dbReference type="SUPFAM" id="SSF88946">
    <property type="entry name" value="Sigma2 domain of RNA polymerase sigma factors"/>
    <property type="match status" value="1"/>
</dbReference>